<gene>
    <name evidence="2" type="ORF">V2V91_10180</name>
</gene>
<dbReference type="Pfam" id="PF12680">
    <property type="entry name" value="SnoaL_2"/>
    <property type="match status" value="1"/>
</dbReference>
<protein>
    <submittedName>
        <fullName evidence="2">Nuclear transport factor 2 family protein</fullName>
    </submittedName>
</protein>
<feature type="domain" description="SnoaL-like" evidence="1">
    <location>
        <begin position="26"/>
        <end position="116"/>
    </location>
</feature>
<name>A0ABU7V748_9MICO</name>
<dbReference type="Gene3D" id="3.10.450.50">
    <property type="match status" value="1"/>
</dbReference>
<reference evidence="2 3" key="1">
    <citation type="submission" date="2024-01" db="EMBL/GenBank/DDBJ databases">
        <title>the genome sequence of strain Microbacterium schleiferi NBRC 15075.</title>
        <authorList>
            <person name="Ding Y."/>
            <person name="Zhang G."/>
        </authorList>
    </citation>
    <scope>NUCLEOTIDE SEQUENCE [LARGE SCALE GENOMIC DNA]</scope>
    <source>
        <strain evidence="2 3">NBRC 15075</strain>
    </source>
</reference>
<sequence>MAETHTVDPYDAAILPEVIVRYLREHGDGGDWRAVLQTFSADGRVTDEGIRYEGTDRIRDWLTKAASEYTYATTLVGQRQEGPDQWVVSARLQGNFPGGTADLRYRFTVREGEIAELTIAP</sequence>
<dbReference type="Proteomes" id="UP001351900">
    <property type="component" value="Unassembled WGS sequence"/>
</dbReference>
<dbReference type="SUPFAM" id="SSF54427">
    <property type="entry name" value="NTF2-like"/>
    <property type="match status" value="1"/>
</dbReference>
<dbReference type="InterPro" id="IPR032710">
    <property type="entry name" value="NTF2-like_dom_sf"/>
</dbReference>
<dbReference type="InterPro" id="IPR037401">
    <property type="entry name" value="SnoaL-like"/>
</dbReference>
<comment type="caution">
    <text evidence="2">The sequence shown here is derived from an EMBL/GenBank/DDBJ whole genome shotgun (WGS) entry which is preliminary data.</text>
</comment>
<evidence type="ECO:0000313" key="2">
    <source>
        <dbReference type="EMBL" id="MEF2255495.1"/>
    </source>
</evidence>
<accession>A0ABU7V748</accession>
<dbReference type="RefSeq" id="WP_331791752.1">
    <property type="nucleotide sequence ID" value="NZ_BAAAUO010000011.1"/>
</dbReference>
<evidence type="ECO:0000259" key="1">
    <source>
        <dbReference type="Pfam" id="PF12680"/>
    </source>
</evidence>
<proteinExistence type="predicted"/>
<organism evidence="2 3">
    <name type="scientific">Microbacterium schleiferi</name>
    <dbReference type="NCBI Taxonomy" id="69362"/>
    <lineage>
        <taxon>Bacteria</taxon>
        <taxon>Bacillati</taxon>
        <taxon>Actinomycetota</taxon>
        <taxon>Actinomycetes</taxon>
        <taxon>Micrococcales</taxon>
        <taxon>Microbacteriaceae</taxon>
        <taxon>Microbacterium</taxon>
    </lineage>
</organism>
<keyword evidence="3" id="KW-1185">Reference proteome</keyword>
<evidence type="ECO:0000313" key="3">
    <source>
        <dbReference type="Proteomes" id="UP001351900"/>
    </source>
</evidence>
<dbReference type="EMBL" id="JAZHOV010000005">
    <property type="protein sequence ID" value="MEF2255495.1"/>
    <property type="molecule type" value="Genomic_DNA"/>
</dbReference>